<dbReference type="AlphaFoldDB" id="A0A2T2NGC4"/>
<accession>A0A2T2NGC4</accession>
<protein>
    <submittedName>
        <fullName evidence="1">Uncharacterized protein</fullName>
    </submittedName>
</protein>
<gene>
    <name evidence="1" type="ORF">BS50DRAFT_75097</name>
</gene>
<sequence>MAHGPWPKAHDHPTLKQRIGWVRFENAFPSSYFPLANTSRSDFYEIMSYSFFRNLYIFYPCFFELSHWCALSCILMREQKTALSGLGMLGDPVLGTLPNQISTARLATSKVLAKFFRLILVAIYGVRLQPGCQVWGAQGRSRPLPSSLLLCDQDVHHQPHIVSYNNR</sequence>
<evidence type="ECO:0000313" key="1">
    <source>
        <dbReference type="EMBL" id="PSN64484.1"/>
    </source>
</evidence>
<evidence type="ECO:0000313" key="2">
    <source>
        <dbReference type="Proteomes" id="UP000240883"/>
    </source>
</evidence>
<organism evidence="1 2">
    <name type="scientific">Corynespora cassiicola Philippines</name>
    <dbReference type="NCBI Taxonomy" id="1448308"/>
    <lineage>
        <taxon>Eukaryota</taxon>
        <taxon>Fungi</taxon>
        <taxon>Dikarya</taxon>
        <taxon>Ascomycota</taxon>
        <taxon>Pezizomycotina</taxon>
        <taxon>Dothideomycetes</taxon>
        <taxon>Pleosporomycetidae</taxon>
        <taxon>Pleosporales</taxon>
        <taxon>Corynesporascaceae</taxon>
        <taxon>Corynespora</taxon>
    </lineage>
</organism>
<dbReference type="EMBL" id="KZ678138">
    <property type="protein sequence ID" value="PSN64484.1"/>
    <property type="molecule type" value="Genomic_DNA"/>
</dbReference>
<dbReference type="Proteomes" id="UP000240883">
    <property type="component" value="Unassembled WGS sequence"/>
</dbReference>
<proteinExistence type="predicted"/>
<name>A0A2T2NGC4_CORCC</name>
<reference evidence="1 2" key="1">
    <citation type="journal article" date="2018" name="Front. Microbiol.">
        <title>Genome-Wide Analysis of Corynespora cassiicola Leaf Fall Disease Putative Effectors.</title>
        <authorList>
            <person name="Lopez D."/>
            <person name="Ribeiro S."/>
            <person name="Label P."/>
            <person name="Fumanal B."/>
            <person name="Venisse J.S."/>
            <person name="Kohler A."/>
            <person name="de Oliveira R.R."/>
            <person name="Labutti K."/>
            <person name="Lipzen A."/>
            <person name="Lail K."/>
            <person name="Bauer D."/>
            <person name="Ohm R.A."/>
            <person name="Barry K.W."/>
            <person name="Spatafora J."/>
            <person name="Grigoriev I.V."/>
            <person name="Martin F.M."/>
            <person name="Pujade-Renaud V."/>
        </authorList>
    </citation>
    <scope>NUCLEOTIDE SEQUENCE [LARGE SCALE GENOMIC DNA]</scope>
    <source>
        <strain evidence="1 2">Philippines</strain>
    </source>
</reference>
<keyword evidence="2" id="KW-1185">Reference proteome</keyword>